<proteinExistence type="inferred from homology"/>
<dbReference type="InterPro" id="IPR016161">
    <property type="entry name" value="Ald_DH/histidinol_DH"/>
</dbReference>
<evidence type="ECO:0000256" key="3">
    <source>
        <dbReference type="ARBA" id="ARBA00023027"/>
    </source>
</evidence>
<dbReference type="PANTHER" id="PTHR43720">
    <property type="entry name" value="2-AMINOMUCONIC SEMIALDEHYDE DEHYDROGENASE"/>
    <property type="match status" value="1"/>
</dbReference>
<dbReference type="InterPro" id="IPR015590">
    <property type="entry name" value="Aldehyde_DH_dom"/>
</dbReference>
<feature type="domain" description="Aldehyde dehydrogenase" evidence="4">
    <location>
        <begin position="150"/>
        <end position="389"/>
    </location>
</feature>
<dbReference type="SUPFAM" id="SSF53720">
    <property type="entry name" value="ALDH-like"/>
    <property type="match status" value="1"/>
</dbReference>
<organism evidence="5 6">
    <name type="scientific">Solirubrobacter ginsenosidimutans</name>
    <dbReference type="NCBI Taxonomy" id="490573"/>
    <lineage>
        <taxon>Bacteria</taxon>
        <taxon>Bacillati</taxon>
        <taxon>Actinomycetota</taxon>
        <taxon>Thermoleophilia</taxon>
        <taxon>Solirubrobacterales</taxon>
        <taxon>Solirubrobacteraceae</taxon>
        <taxon>Solirubrobacter</taxon>
    </lineage>
</organism>
<keyword evidence="3" id="KW-0520">NAD</keyword>
<dbReference type="Proteomes" id="UP001149140">
    <property type="component" value="Unassembled WGS sequence"/>
</dbReference>
<dbReference type="Gene3D" id="3.40.309.10">
    <property type="entry name" value="Aldehyde Dehydrogenase, Chain A, domain 2"/>
    <property type="match status" value="1"/>
</dbReference>
<dbReference type="GO" id="GO:0016620">
    <property type="term" value="F:oxidoreductase activity, acting on the aldehyde or oxo group of donors, NAD or NADP as acceptor"/>
    <property type="evidence" value="ECO:0007669"/>
    <property type="project" value="InterPro"/>
</dbReference>
<keyword evidence="2" id="KW-0560">Oxidoreductase</keyword>
<name>A0A9X3N066_9ACTN</name>
<dbReference type="Gene3D" id="3.40.605.10">
    <property type="entry name" value="Aldehyde Dehydrogenase, Chain A, domain 1"/>
    <property type="match status" value="1"/>
</dbReference>
<reference evidence="5" key="1">
    <citation type="submission" date="2022-10" db="EMBL/GenBank/DDBJ databases">
        <title>The WGS of Solirubrobacter ginsenosidimutans DSM 21036.</title>
        <authorList>
            <person name="Jiang Z."/>
        </authorList>
    </citation>
    <scope>NUCLEOTIDE SEQUENCE</scope>
    <source>
        <strain evidence="5">DSM 21036</strain>
    </source>
</reference>
<comment type="caution">
    <text evidence="5">The sequence shown here is derived from an EMBL/GenBank/DDBJ whole genome shotgun (WGS) entry which is preliminary data.</text>
</comment>
<dbReference type="InterPro" id="IPR016163">
    <property type="entry name" value="Ald_DH_C"/>
</dbReference>
<protein>
    <submittedName>
        <fullName evidence="5">Aldehyde dehydrogenase family protein</fullName>
    </submittedName>
</protein>
<sequence length="459" mass="48903">MAATHDLLMLDALGPAGAYQTRERQTITDVAGHPLAELSQVPRLFVTRAMAALRKADPLPVDERVAAIARAGELYAGVVDGVPIADHEHLVSRTTGLPICVVREATQMIARSAAEAYSSAQAARPAGAVNDWRDPLTHAGRGVWTRRGEVFAVHAPGNEPAVHGLWLEALALGYRVAVRPSSRDPFTPHRLISALRASGFRDDQIVLLPSSHDVAEEIIRAADLALAYGGANLMRKYAGLASMLPQGPGRSKILLTAEADWREHLDVIVSSVSAMAGRACTNTTAVFVEGDPTPVAQAIAERLSALPSLPPEDEHAVLPVLPLAEAQPLEDHLLAKAQGTRAWLGGDGIIDDLGDGSAVLRPAVHQLARPDAPQAGIELAFPCVWVAPWTRESGLEPLKDTLVLTAITADTELVDALVADPTIRNVYVGDRPTWWLEPGIPHDGYLGGFLMGAKAVIRD</sequence>
<accession>A0A9X3N066</accession>
<dbReference type="InterPro" id="IPR016162">
    <property type="entry name" value="Ald_DH_N"/>
</dbReference>
<dbReference type="Pfam" id="PF00171">
    <property type="entry name" value="Aldedh"/>
    <property type="match status" value="1"/>
</dbReference>
<dbReference type="PANTHER" id="PTHR43720:SF2">
    <property type="entry name" value="2-AMINOMUCONIC SEMIALDEHYDE DEHYDROGENASE"/>
    <property type="match status" value="1"/>
</dbReference>
<comment type="similarity">
    <text evidence="1">Belongs to the aldehyde dehydrogenase family.</text>
</comment>
<dbReference type="EMBL" id="JAPDOD010000056">
    <property type="protein sequence ID" value="MDA0165999.1"/>
    <property type="molecule type" value="Genomic_DNA"/>
</dbReference>
<evidence type="ECO:0000313" key="5">
    <source>
        <dbReference type="EMBL" id="MDA0165999.1"/>
    </source>
</evidence>
<evidence type="ECO:0000313" key="6">
    <source>
        <dbReference type="Proteomes" id="UP001149140"/>
    </source>
</evidence>
<evidence type="ECO:0000259" key="4">
    <source>
        <dbReference type="Pfam" id="PF00171"/>
    </source>
</evidence>
<gene>
    <name evidence="5" type="ORF">OM076_37385</name>
</gene>
<evidence type="ECO:0000256" key="2">
    <source>
        <dbReference type="ARBA" id="ARBA00023002"/>
    </source>
</evidence>
<evidence type="ECO:0000256" key="1">
    <source>
        <dbReference type="ARBA" id="ARBA00009986"/>
    </source>
</evidence>
<dbReference type="RefSeq" id="WP_270045261.1">
    <property type="nucleotide sequence ID" value="NZ_JAPDOD010000056.1"/>
</dbReference>
<dbReference type="AlphaFoldDB" id="A0A9X3N066"/>
<keyword evidence="6" id="KW-1185">Reference proteome</keyword>